<dbReference type="Proteomes" id="UP000007798">
    <property type="component" value="Unassembled WGS sequence"/>
</dbReference>
<dbReference type="GO" id="GO:0008270">
    <property type="term" value="F:zinc ion binding"/>
    <property type="evidence" value="ECO:0007669"/>
    <property type="project" value="UniProtKB-KW"/>
</dbReference>
<dbReference type="GO" id="GO:0005764">
    <property type="term" value="C:lysosome"/>
    <property type="evidence" value="ECO:0007669"/>
    <property type="project" value="UniProtKB-SubCell"/>
</dbReference>
<dbReference type="GO" id="GO:0045202">
    <property type="term" value="C:synapse"/>
    <property type="evidence" value="ECO:0007669"/>
    <property type="project" value="GOC"/>
</dbReference>
<dbReference type="SMART" id="SM00355">
    <property type="entry name" value="ZnF_C2H2"/>
    <property type="match status" value="2"/>
</dbReference>
<dbReference type="SMART" id="SM00291">
    <property type="entry name" value="ZnF_ZZ"/>
    <property type="match status" value="1"/>
</dbReference>
<keyword evidence="9" id="KW-0967">Endosome</keyword>
<evidence type="ECO:0000313" key="18">
    <source>
        <dbReference type="Proteomes" id="UP000007798"/>
    </source>
</evidence>
<name>B4MZ55_DROWI</name>
<reference evidence="17 18" key="1">
    <citation type="journal article" date="2007" name="Nature">
        <title>Evolution of genes and genomes on the Drosophila phylogeny.</title>
        <authorList>
            <consortium name="Drosophila 12 Genomes Consortium"/>
            <person name="Clark A.G."/>
            <person name="Eisen M.B."/>
            <person name="Smith D.R."/>
            <person name="Bergman C.M."/>
            <person name="Oliver B."/>
            <person name="Markow T.A."/>
            <person name="Kaufman T.C."/>
            <person name="Kellis M."/>
            <person name="Gelbart W."/>
            <person name="Iyer V.N."/>
            <person name="Pollard D.A."/>
            <person name="Sackton T.B."/>
            <person name="Larracuente A.M."/>
            <person name="Singh N.D."/>
            <person name="Abad J.P."/>
            <person name="Abt D.N."/>
            <person name="Adryan B."/>
            <person name="Aguade M."/>
            <person name="Akashi H."/>
            <person name="Anderson W.W."/>
            <person name="Aquadro C.F."/>
            <person name="Ardell D.H."/>
            <person name="Arguello R."/>
            <person name="Artieri C.G."/>
            <person name="Barbash D.A."/>
            <person name="Barker D."/>
            <person name="Barsanti P."/>
            <person name="Batterham P."/>
            <person name="Batzoglou S."/>
            <person name="Begun D."/>
            <person name="Bhutkar A."/>
            <person name="Blanco E."/>
            <person name="Bosak S.A."/>
            <person name="Bradley R.K."/>
            <person name="Brand A.D."/>
            <person name="Brent M.R."/>
            <person name="Brooks A.N."/>
            <person name="Brown R.H."/>
            <person name="Butlin R.K."/>
            <person name="Caggese C."/>
            <person name="Calvi B.R."/>
            <person name="Bernardo de Carvalho A."/>
            <person name="Caspi A."/>
            <person name="Castrezana S."/>
            <person name="Celniker S.E."/>
            <person name="Chang J.L."/>
            <person name="Chapple C."/>
            <person name="Chatterji S."/>
            <person name="Chinwalla A."/>
            <person name="Civetta A."/>
            <person name="Clifton S.W."/>
            <person name="Comeron J.M."/>
            <person name="Costello J.C."/>
            <person name="Coyne J.A."/>
            <person name="Daub J."/>
            <person name="David R.G."/>
            <person name="Delcher A.L."/>
            <person name="Delehaunty K."/>
            <person name="Do C.B."/>
            <person name="Ebling H."/>
            <person name="Edwards K."/>
            <person name="Eickbush T."/>
            <person name="Evans J.D."/>
            <person name="Filipski A."/>
            <person name="Findeiss S."/>
            <person name="Freyhult E."/>
            <person name="Fulton L."/>
            <person name="Fulton R."/>
            <person name="Garcia A.C."/>
            <person name="Gardiner A."/>
            <person name="Garfield D.A."/>
            <person name="Garvin B.E."/>
            <person name="Gibson G."/>
            <person name="Gilbert D."/>
            <person name="Gnerre S."/>
            <person name="Godfrey J."/>
            <person name="Good R."/>
            <person name="Gotea V."/>
            <person name="Gravely B."/>
            <person name="Greenberg A.J."/>
            <person name="Griffiths-Jones S."/>
            <person name="Gross S."/>
            <person name="Guigo R."/>
            <person name="Gustafson E.A."/>
            <person name="Haerty W."/>
            <person name="Hahn M.W."/>
            <person name="Halligan D.L."/>
            <person name="Halpern A.L."/>
            <person name="Halter G.M."/>
            <person name="Han M.V."/>
            <person name="Heger A."/>
            <person name="Hillier L."/>
            <person name="Hinrichs A.S."/>
            <person name="Holmes I."/>
            <person name="Hoskins R.A."/>
            <person name="Hubisz M.J."/>
            <person name="Hultmark D."/>
            <person name="Huntley M.A."/>
            <person name="Jaffe D.B."/>
            <person name="Jagadeeshan S."/>
            <person name="Jeck W.R."/>
            <person name="Johnson J."/>
            <person name="Jones C.D."/>
            <person name="Jordan W.C."/>
            <person name="Karpen G.H."/>
            <person name="Kataoka E."/>
            <person name="Keightley P.D."/>
            <person name="Kheradpour P."/>
            <person name="Kirkness E.F."/>
            <person name="Koerich L.B."/>
            <person name="Kristiansen K."/>
            <person name="Kudrna D."/>
            <person name="Kulathinal R.J."/>
            <person name="Kumar S."/>
            <person name="Kwok R."/>
            <person name="Lander E."/>
            <person name="Langley C.H."/>
            <person name="Lapoint R."/>
            <person name="Lazzaro B.P."/>
            <person name="Lee S.J."/>
            <person name="Levesque L."/>
            <person name="Li R."/>
            <person name="Lin C.F."/>
            <person name="Lin M.F."/>
            <person name="Lindblad-Toh K."/>
            <person name="Llopart A."/>
            <person name="Long M."/>
            <person name="Low L."/>
            <person name="Lozovsky E."/>
            <person name="Lu J."/>
            <person name="Luo M."/>
            <person name="Machado C.A."/>
            <person name="Makalowski W."/>
            <person name="Marzo M."/>
            <person name="Matsuda M."/>
            <person name="Matzkin L."/>
            <person name="McAllister B."/>
            <person name="McBride C.S."/>
            <person name="McKernan B."/>
            <person name="McKernan K."/>
            <person name="Mendez-Lago M."/>
            <person name="Minx P."/>
            <person name="Mollenhauer M.U."/>
            <person name="Montooth K."/>
            <person name="Mount S.M."/>
            <person name="Mu X."/>
            <person name="Myers E."/>
            <person name="Negre B."/>
            <person name="Newfeld S."/>
            <person name="Nielsen R."/>
            <person name="Noor M.A."/>
            <person name="O'Grady P."/>
            <person name="Pachter L."/>
            <person name="Papaceit M."/>
            <person name="Parisi M.J."/>
            <person name="Parisi M."/>
            <person name="Parts L."/>
            <person name="Pedersen J.S."/>
            <person name="Pesole G."/>
            <person name="Phillippy A.M."/>
            <person name="Ponting C.P."/>
            <person name="Pop M."/>
            <person name="Porcelli D."/>
            <person name="Powell J.R."/>
            <person name="Prohaska S."/>
            <person name="Pruitt K."/>
            <person name="Puig M."/>
            <person name="Quesneville H."/>
            <person name="Ram K.R."/>
            <person name="Rand D."/>
            <person name="Rasmussen M.D."/>
            <person name="Reed L.K."/>
            <person name="Reenan R."/>
            <person name="Reily A."/>
            <person name="Remington K.A."/>
            <person name="Rieger T.T."/>
            <person name="Ritchie M.G."/>
            <person name="Robin C."/>
            <person name="Rogers Y.H."/>
            <person name="Rohde C."/>
            <person name="Rozas J."/>
            <person name="Rubenfield M.J."/>
            <person name="Ruiz A."/>
            <person name="Russo S."/>
            <person name="Salzberg S.L."/>
            <person name="Sanchez-Gracia A."/>
            <person name="Saranga D.J."/>
            <person name="Sato H."/>
            <person name="Schaeffer S.W."/>
            <person name="Schatz M.C."/>
            <person name="Schlenke T."/>
            <person name="Schwartz R."/>
            <person name="Segarra C."/>
            <person name="Singh R.S."/>
            <person name="Sirot L."/>
            <person name="Sirota M."/>
            <person name="Sisneros N.B."/>
            <person name="Smith C.D."/>
            <person name="Smith T.F."/>
            <person name="Spieth J."/>
            <person name="Stage D.E."/>
            <person name="Stark A."/>
            <person name="Stephan W."/>
            <person name="Strausberg R.L."/>
            <person name="Strempel S."/>
            <person name="Sturgill D."/>
            <person name="Sutton G."/>
            <person name="Sutton G.G."/>
            <person name="Tao W."/>
            <person name="Teichmann S."/>
            <person name="Tobari Y.N."/>
            <person name="Tomimura Y."/>
            <person name="Tsolas J.M."/>
            <person name="Valente V.L."/>
            <person name="Venter E."/>
            <person name="Venter J.C."/>
            <person name="Vicario S."/>
            <person name="Vieira F.G."/>
            <person name="Vilella A.J."/>
            <person name="Villasante A."/>
            <person name="Walenz B."/>
            <person name="Wang J."/>
            <person name="Wasserman M."/>
            <person name="Watts T."/>
            <person name="Wilson D."/>
            <person name="Wilson R.K."/>
            <person name="Wing R.A."/>
            <person name="Wolfner M.F."/>
            <person name="Wong A."/>
            <person name="Wong G.K."/>
            <person name="Wu C.I."/>
            <person name="Wu G."/>
            <person name="Yamamoto D."/>
            <person name="Yang H.P."/>
            <person name="Yang S.P."/>
            <person name="Yorke J.A."/>
            <person name="Yoshida K."/>
            <person name="Zdobnov E."/>
            <person name="Zhang P."/>
            <person name="Zhang Y."/>
            <person name="Zimin A.V."/>
            <person name="Baldwin J."/>
            <person name="Abdouelleil A."/>
            <person name="Abdulkadir J."/>
            <person name="Abebe A."/>
            <person name="Abera B."/>
            <person name="Abreu J."/>
            <person name="Acer S.C."/>
            <person name="Aftuck L."/>
            <person name="Alexander A."/>
            <person name="An P."/>
            <person name="Anderson E."/>
            <person name="Anderson S."/>
            <person name="Arachi H."/>
            <person name="Azer M."/>
            <person name="Bachantsang P."/>
            <person name="Barry A."/>
            <person name="Bayul T."/>
            <person name="Berlin A."/>
            <person name="Bessette D."/>
            <person name="Bloom T."/>
            <person name="Blye J."/>
            <person name="Boguslavskiy L."/>
            <person name="Bonnet C."/>
            <person name="Boukhgalter B."/>
            <person name="Bourzgui I."/>
            <person name="Brown A."/>
            <person name="Cahill P."/>
            <person name="Channer S."/>
            <person name="Cheshatsang Y."/>
            <person name="Chuda L."/>
            <person name="Citroen M."/>
            <person name="Collymore A."/>
            <person name="Cooke P."/>
            <person name="Costello M."/>
            <person name="D'Aco K."/>
            <person name="Daza R."/>
            <person name="De Haan G."/>
            <person name="DeGray S."/>
            <person name="DeMaso C."/>
            <person name="Dhargay N."/>
            <person name="Dooley K."/>
            <person name="Dooley E."/>
            <person name="Doricent M."/>
            <person name="Dorje P."/>
            <person name="Dorjee K."/>
            <person name="Dupes A."/>
            <person name="Elong R."/>
            <person name="Falk J."/>
            <person name="Farina A."/>
            <person name="Faro S."/>
            <person name="Ferguson D."/>
            <person name="Fisher S."/>
            <person name="Foley C.D."/>
            <person name="Franke A."/>
            <person name="Friedrich D."/>
            <person name="Gadbois L."/>
            <person name="Gearin G."/>
            <person name="Gearin C.R."/>
            <person name="Giannoukos G."/>
            <person name="Goode T."/>
            <person name="Graham J."/>
            <person name="Grandbois E."/>
            <person name="Grewal S."/>
            <person name="Gyaltsen K."/>
            <person name="Hafez N."/>
            <person name="Hagos B."/>
            <person name="Hall J."/>
            <person name="Henson C."/>
            <person name="Hollinger A."/>
            <person name="Honan T."/>
            <person name="Huard M.D."/>
            <person name="Hughes L."/>
            <person name="Hurhula B."/>
            <person name="Husby M.E."/>
            <person name="Kamat A."/>
            <person name="Kanga B."/>
            <person name="Kashin S."/>
            <person name="Khazanovich D."/>
            <person name="Kisner P."/>
            <person name="Lance K."/>
            <person name="Lara M."/>
            <person name="Lee W."/>
            <person name="Lennon N."/>
            <person name="Letendre F."/>
            <person name="LeVine R."/>
            <person name="Lipovsky A."/>
            <person name="Liu X."/>
            <person name="Liu J."/>
            <person name="Liu S."/>
            <person name="Lokyitsang T."/>
            <person name="Lokyitsang Y."/>
            <person name="Lubonja R."/>
            <person name="Lui A."/>
            <person name="MacDonald P."/>
            <person name="Magnisalis V."/>
            <person name="Maru K."/>
            <person name="Matthews C."/>
            <person name="McCusker W."/>
            <person name="McDonough S."/>
            <person name="Mehta T."/>
            <person name="Meldrim J."/>
            <person name="Meneus L."/>
            <person name="Mihai O."/>
            <person name="Mihalev A."/>
            <person name="Mihova T."/>
            <person name="Mittelman R."/>
            <person name="Mlenga V."/>
            <person name="Montmayeur A."/>
            <person name="Mulrain L."/>
            <person name="Navidi A."/>
            <person name="Naylor J."/>
            <person name="Negash T."/>
            <person name="Nguyen T."/>
            <person name="Nguyen N."/>
            <person name="Nicol R."/>
            <person name="Norbu C."/>
            <person name="Norbu N."/>
            <person name="Novod N."/>
            <person name="O'Neill B."/>
            <person name="Osman S."/>
            <person name="Markiewicz E."/>
            <person name="Oyono O.L."/>
            <person name="Patti C."/>
            <person name="Phunkhang P."/>
            <person name="Pierre F."/>
            <person name="Priest M."/>
            <person name="Raghuraman S."/>
            <person name="Rege F."/>
            <person name="Reyes R."/>
            <person name="Rise C."/>
            <person name="Rogov P."/>
            <person name="Ross K."/>
            <person name="Ryan E."/>
            <person name="Settipalli S."/>
            <person name="Shea T."/>
            <person name="Sherpa N."/>
            <person name="Shi L."/>
            <person name="Shih D."/>
            <person name="Sparrow T."/>
            <person name="Spaulding J."/>
            <person name="Stalker J."/>
            <person name="Stange-Thomann N."/>
            <person name="Stavropoulos S."/>
            <person name="Stone C."/>
            <person name="Strader C."/>
            <person name="Tesfaye S."/>
            <person name="Thomson T."/>
            <person name="Thoulutsang Y."/>
            <person name="Thoulutsang D."/>
            <person name="Topham K."/>
            <person name="Topping I."/>
            <person name="Tsamla T."/>
            <person name="Vassiliev H."/>
            <person name="Vo A."/>
            <person name="Wangchuk T."/>
            <person name="Wangdi T."/>
            <person name="Weiand M."/>
            <person name="Wilkinson J."/>
            <person name="Wilson A."/>
            <person name="Yadav S."/>
            <person name="Young G."/>
            <person name="Yu Q."/>
            <person name="Zembek L."/>
            <person name="Zhong D."/>
            <person name="Zimmer A."/>
            <person name="Zwirko Z."/>
            <person name="Jaffe D.B."/>
            <person name="Alvarez P."/>
            <person name="Brockman W."/>
            <person name="Butler J."/>
            <person name="Chin C."/>
            <person name="Gnerre S."/>
            <person name="Grabherr M."/>
            <person name="Kleber M."/>
            <person name="Mauceli E."/>
            <person name="MacCallum I."/>
        </authorList>
    </citation>
    <scope>NUCLEOTIDE SEQUENCE [LARGE SCALE GENOMIC DNA]</scope>
    <source>
        <strain evidence="18">Tucson 14030-0811.24</strain>
    </source>
</reference>
<keyword evidence="18" id="KW-1185">Reference proteome</keyword>
<dbReference type="HOGENOM" id="CLU_633516_0_0_1"/>
<evidence type="ECO:0000256" key="4">
    <source>
        <dbReference type="ARBA" id="ARBA00010938"/>
    </source>
</evidence>
<evidence type="ECO:0000256" key="11">
    <source>
        <dbReference type="ARBA" id="ARBA00022786"/>
    </source>
</evidence>
<dbReference type="SUPFAM" id="SSF57850">
    <property type="entry name" value="RING/U-box"/>
    <property type="match status" value="1"/>
</dbReference>
<evidence type="ECO:0000256" key="7">
    <source>
        <dbReference type="ARBA" id="ARBA00022679"/>
    </source>
</evidence>
<feature type="domain" description="ZZ-type" evidence="16">
    <location>
        <begin position="8"/>
        <end position="64"/>
    </location>
</feature>
<accession>B4MZ55</accession>
<dbReference type="InterPro" id="IPR050774">
    <property type="entry name" value="KCMF1/Dystrophin"/>
</dbReference>
<dbReference type="EMBL" id="CH963913">
    <property type="protein sequence ID" value="EDW77451.2"/>
    <property type="molecule type" value="Genomic_DNA"/>
</dbReference>
<evidence type="ECO:0000259" key="16">
    <source>
        <dbReference type="PROSITE" id="PS50135"/>
    </source>
</evidence>
<feature type="region of interest" description="Disordered" evidence="15">
    <location>
        <begin position="162"/>
        <end position="203"/>
    </location>
</feature>
<comment type="similarity">
    <text evidence="4">Belongs to the KCMF1 family.</text>
</comment>
<keyword evidence="12" id="KW-0862">Zinc</keyword>
<dbReference type="PROSITE" id="PS01357">
    <property type="entry name" value="ZF_ZZ_1"/>
    <property type="match status" value="1"/>
</dbReference>
<dbReference type="GO" id="GO:0010646">
    <property type="term" value="P:regulation of cell communication"/>
    <property type="evidence" value="ECO:0007669"/>
    <property type="project" value="UniProtKB-ARBA"/>
</dbReference>
<evidence type="ECO:0000256" key="9">
    <source>
        <dbReference type="ARBA" id="ARBA00022753"/>
    </source>
</evidence>
<dbReference type="PANTHER" id="PTHR12268:SF13">
    <property type="entry name" value="E3 UBIQUITIN-PROTEIN LIGASE KCMF1"/>
    <property type="match status" value="1"/>
</dbReference>
<proteinExistence type="inferred from homology"/>
<keyword evidence="8" id="KW-0479">Metal-binding</keyword>
<evidence type="ECO:0000256" key="5">
    <source>
        <dbReference type="ARBA" id="ARBA00012483"/>
    </source>
</evidence>
<dbReference type="EC" id="2.3.2.27" evidence="5"/>
<protein>
    <recommendedName>
        <fullName evidence="6">E3 ubiquitin-protein ligase KCMF1</fullName>
        <ecNumber evidence="5">2.3.2.27</ecNumber>
    </recommendedName>
</protein>
<organism evidence="17 18">
    <name type="scientific">Drosophila willistoni</name>
    <name type="common">Fruit fly</name>
    <dbReference type="NCBI Taxonomy" id="7260"/>
    <lineage>
        <taxon>Eukaryota</taxon>
        <taxon>Metazoa</taxon>
        <taxon>Ecdysozoa</taxon>
        <taxon>Arthropoda</taxon>
        <taxon>Hexapoda</taxon>
        <taxon>Insecta</taxon>
        <taxon>Pterygota</taxon>
        <taxon>Neoptera</taxon>
        <taxon>Endopterygota</taxon>
        <taxon>Diptera</taxon>
        <taxon>Brachycera</taxon>
        <taxon>Muscomorpha</taxon>
        <taxon>Ephydroidea</taxon>
        <taxon>Drosophilidae</taxon>
        <taxon>Drosophila</taxon>
        <taxon>Sophophora</taxon>
    </lineage>
</organism>
<evidence type="ECO:0000256" key="3">
    <source>
        <dbReference type="ARBA" id="ARBA00004603"/>
    </source>
</evidence>
<dbReference type="CDD" id="cd02338">
    <property type="entry name" value="ZZ_PCMF_like"/>
    <property type="match status" value="1"/>
</dbReference>
<dbReference type="InterPro" id="IPR013087">
    <property type="entry name" value="Znf_C2H2_type"/>
</dbReference>
<dbReference type="InterPro" id="IPR043145">
    <property type="entry name" value="Znf_ZZ_sf"/>
</dbReference>
<evidence type="ECO:0000256" key="6">
    <source>
        <dbReference type="ARBA" id="ARBA00014999"/>
    </source>
</evidence>
<dbReference type="PANTHER" id="PTHR12268">
    <property type="entry name" value="E3 UBIQUITIN-PROTEIN LIGASE KCMF1"/>
    <property type="match status" value="1"/>
</dbReference>
<evidence type="ECO:0000256" key="2">
    <source>
        <dbReference type="ARBA" id="ARBA00004371"/>
    </source>
</evidence>
<dbReference type="InParanoid" id="B4MZ55"/>
<evidence type="ECO:0000256" key="8">
    <source>
        <dbReference type="ARBA" id="ARBA00022723"/>
    </source>
</evidence>
<dbReference type="AlphaFoldDB" id="B4MZ55"/>
<dbReference type="InterPro" id="IPR000433">
    <property type="entry name" value="Znf_ZZ"/>
</dbReference>
<gene>
    <name evidence="17" type="primary">Dwil\GK18299</name>
    <name evidence="17" type="ORF">Dwil_GK18299</name>
</gene>
<sequence>MPTTRMGHRNICCDGCQRHNFHGRRFKCLRCLDYDLCGDCYDQQIETQDHRADHPMQLIMANEDTQPDVMINGDLLELIHLPNCYTCPYCGVLGNTAKQLIEHVITTHRASNEYVVCPLCSGLPSIELVAIRNLGRHLVLNHIEHANILDPSTPPLRLAIARSSRRHHRQQEHHHHSRSGNRRRSSRHHSVIQQLHELSRHRPDLLPNMEMTEEEFMNTDFGAIAAALEARDYSIPRPVNRDEEPIIPAIPLPILETPTEVPCRPDADRYLLTQWINNEEERNQHSDEMKRQKQQHGLFAEHILLSMMGSDELKPFHTMASLYGEDPSKMTSFNTDKQDDSPSKAMSLMSLPWTRIWKVSKINQVREIEGVVIDESKVEKAKKYTHHDRYENKEEDID</sequence>
<dbReference type="OrthoDB" id="7873042at2759"/>
<evidence type="ECO:0000256" key="14">
    <source>
        <dbReference type="PROSITE-ProRule" id="PRU00228"/>
    </source>
</evidence>
<keyword evidence="11" id="KW-0833">Ubl conjugation pathway</keyword>
<dbReference type="Gene3D" id="3.30.60.90">
    <property type="match status" value="1"/>
</dbReference>
<dbReference type="Pfam" id="PF00569">
    <property type="entry name" value="ZZ"/>
    <property type="match status" value="1"/>
</dbReference>
<dbReference type="Pfam" id="PF05605">
    <property type="entry name" value="zf-Di19"/>
    <property type="match status" value="1"/>
</dbReference>
<dbReference type="InterPro" id="IPR008598">
    <property type="entry name" value="Di19_Zn-bd"/>
</dbReference>
<dbReference type="GO" id="GO:0005770">
    <property type="term" value="C:late endosome"/>
    <property type="evidence" value="ECO:0007669"/>
    <property type="project" value="UniProtKB-SubCell"/>
</dbReference>
<evidence type="ECO:0000256" key="1">
    <source>
        <dbReference type="ARBA" id="ARBA00000900"/>
    </source>
</evidence>
<dbReference type="GO" id="GO:0099536">
    <property type="term" value="P:synaptic signaling"/>
    <property type="evidence" value="ECO:0007669"/>
    <property type="project" value="TreeGrafter"/>
</dbReference>
<evidence type="ECO:0000256" key="12">
    <source>
        <dbReference type="ARBA" id="ARBA00022833"/>
    </source>
</evidence>
<evidence type="ECO:0000256" key="10">
    <source>
        <dbReference type="ARBA" id="ARBA00022771"/>
    </source>
</evidence>
<keyword evidence="13" id="KW-0458">Lysosome</keyword>
<evidence type="ECO:0000256" key="13">
    <source>
        <dbReference type="ARBA" id="ARBA00023228"/>
    </source>
</evidence>
<dbReference type="GO" id="GO:0061630">
    <property type="term" value="F:ubiquitin protein ligase activity"/>
    <property type="evidence" value="ECO:0007669"/>
    <property type="project" value="UniProtKB-EC"/>
</dbReference>
<feature type="compositionally biased region" description="Basic residues" evidence="15">
    <location>
        <begin position="163"/>
        <end position="190"/>
    </location>
</feature>
<keyword evidence="7" id="KW-0808">Transferase</keyword>
<keyword evidence="10 14" id="KW-0863">Zinc-finger</keyword>
<dbReference type="PROSITE" id="PS50135">
    <property type="entry name" value="ZF_ZZ_2"/>
    <property type="match status" value="1"/>
</dbReference>
<dbReference type="GO" id="GO:0023051">
    <property type="term" value="P:regulation of signaling"/>
    <property type="evidence" value="ECO:0007669"/>
    <property type="project" value="UniProtKB-ARBA"/>
</dbReference>
<evidence type="ECO:0000256" key="15">
    <source>
        <dbReference type="SAM" id="MobiDB-lite"/>
    </source>
</evidence>
<comment type="catalytic activity">
    <reaction evidence="1">
        <text>S-ubiquitinyl-[E2 ubiquitin-conjugating enzyme]-L-cysteine + [acceptor protein]-L-lysine = [E2 ubiquitin-conjugating enzyme]-L-cysteine + N(6)-ubiquitinyl-[acceptor protein]-L-lysine.</text>
        <dbReference type="EC" id="2.3.2.27"/>
    </reaction>
</comment>
<evidence type="ECO:0000313" key="17">
    <source>
        <dbReference type="EMBL" id="EDW77451.2"/>
    </source>
</evidence>
<comment type="subcellular location">
    <subcellularLocation>
        <location evidence="3">Late endosome</location>
    </subcellularLocation>
    <subcellularLocation>
        <location evidence="2">Lysosome</location>
    </subcellularLocation>
</comment>
<dbReference type="GO" id="GO:0005886">
    <property type="term" value="C:plasma membrane"/>
    <property type="evidence" value="ECO:0007669"/>
    <property type="project" value="TreeGrafter"/>
</dbReference>